<protein>
    <submittedName>
        <fullName evidence="1">Uncharacterized protein</fullName>
    </submittedName>
</protein>
<dbReference type="GeneID" id="92052161"/>
<reference evidence="1 2" key="1">
    <citation type="submission" date="2023-01" db="EMBL/GenBank/DDBJ databases">
        <title>Analysis of 21 Apiospora genomes using comparative genomics revels a genus with tremendous synthesis potential of carbohydrate active enzymes and secondary metabolites.</title>
        <authorList>
            <person name="Sorensen T."/>
        </authorList>
    </citation>
    <scope>NUCLEOTIDE SEQUENCE [LARGE SCALE GENOMIC DNA]</scope>
    <source>
        <strain evidence="1 2">CBS 114990</strain>
    </source>
</reference>
<proteinExistence type="predicted"/>
<keyword evidence="2" id="KW-1185">Reference proteome</keyword>
<comment type="caution">
    <text evidence="1">The sequence shown here is derived from an EMBL/GenBank/DDBJ whole genome shotgun (WGS) entry which is preliminary data.</text>
</comment>
<organism evidence="1 2">
    <name type="scientific">Apiospora hydei</name>
    <dbReference type="NCBI Taxonomy" id="1337664"/>
    <lineage>
        <taxon>Eukaryota</taxon>
        <taxon>Fungi</taxon>
        <taxon>Dikarya</taxon>
        <taxon>Ascomycota</taxon>
        <taxon>Pezizomycotina</taxon>
        <taxon>Sordariomycetes</taxon>
        <taxon>Xylariomycetidae</taxon>
        <taxon>Amphisphaeriales</taxon>
        <taxon>Apiosporaceae</taxon>
        <taxon>Apiospora</taxon>
    </lineage>
</organism>
<accession>A0ABR1UXC4</accession>
<name>A0ABR1UXC4_9PEZI</name>
<dbReference type="EMBL" id="JAQQWN010000010">
    <property type="protein sequence ID" value="KAK8062690.1"/>
    <property type="molecule type" value="Genomic_DNA"/>
</dbReference>
<gene>
    <name evidence="1" type="ORF">PG997_014787</name>
</gene>
<sequence>MLFLRTASRRPELAAYVHTIDLGCGVFDSHAATVHYKDTPALPTVGADLADLVARVEGFNVPYADRWVEELRQGRMGAFVALLLGLTPNLQHLHIDEEYLPDKYTSGVLVKACMDQTAPGSVKDHEDFDRRLLLTCDKVDLLSLLYLPAAKAWPFADGTAAPGWWPAAHQASPKDLVSLDLTMHKQYYAKRILSTMKNLKYLRWRWRGKRVHNEVTGEMVLYLHLSTVAQCVSHIHKSLTDLTITIGHVELELGHRYDTVRVRGTLSDLTRFPKLKSLEIPLIFLTTSFTPQRRRRTTLRNPCRQASKV</sequence>
<dbReference type="RefSeq" id="XP_066661289.1">
    <property type="nucleotide sequence ID" value="XM_066819101.1"/>
</dbReference>
<evidence type="ECO:0000313" key="2">
    <source>
        <dbReference type="Proteomes" id="UP001433268"/>
    </source>
</evidence>
<dbReference type="Proteomes" id="UP001433268">
    <property type="component" value="Unassembled WGS sequence"/>
</dbReference>
<evidence type="ECO:0000313" key="1">
    <source>
        <dbReference type="EMBL" id="KAK8062690.1"/>
    </source>
</evidence>